<keyword evidence="2" id="KW-0614">Plasmid</keyword>
<evidence type="ECO:0000313" key="3">
    <source>
        <dbReference type="Proteomes" id="UP001445268"/>
    </source>
</evidence>
<accession>A0ABZ3EAK7</accession>
<sequence>MPKKTDSNLKVPFGLKDGRLYRPDDVPSGLPCGCICPACETKLVANHGKQKRSYFSHHRTESCAGGYETAVHLMAKQVILDEMRLRIPPITIPFEFSPIEDEKPIRSSVRYPERDVELVVVVAEKQQGRWRPDLTATLKNHAPLYIEILVTHAVEEEKAETLDNLVEVDLSNIPLESVYDAKAFSEEVVLYAPRRWYRCSLYDDLKRTKDARRELEERAARMASEHQAQKAEQEKKAYHAQMAQMREENRRKVSQRLKSKDSFKNDALIHHKLRGQLFKLRDRKAAYVAPPAGGLDNIPVDGEWVFSVPRSTWQHYILEDCLPNMRVDQSFTAKDILAKVVHQFPWSQDIEAIMQMRHKLSGTDGQNVPDPEKIVADYLRILALSAVISFGADQNSFTRFWGDRWSKHLTWKG</sequence>
<dbReference type="Proteomes" id="UP001445268">
    <property type="component" value="Plasmid unnamed2"/>
</dbReference>
<name>A0ABZ3EAK7_9GAMM</name>
<proteinExistence type="predicted"/>
<geneLocation type="plasmid" evidence="2 3">
    <name>unnamed2</name>
</geneLocation>
<keyword evidence="3" id="KW-1185">Reference proteome</keyword>
<dbReference type="RefSeq" id="WP_342632782.1">
    <property type="nucleotide sequence ID" value="NZ_CP152382.1"/>
</dbReference>
<keyword evidence="1" id="KW-0175">Coiled coil</keyword>
<feature type="coiled-coil region" evidence="1">
    <location>
        <begin position="205"/>
        <end position="248"/>
    </location>
</feature>
<organism evidence="2 3">
    <name type="scientific">Marinobacter alkaliphilus</name>
    <dbReference type="NCBI Taxonomy" id="254719"/>
    <lineage>
        <taxon>Bacteria</taxon>
        <taxon>Pseudomonadati</taxon>
        <taxon>Pseudomonadota</taxon>
        <taxon>Gammaproteobacteria</taxon>
        <taxon>Pseudomonadales</taxon>
        <taxon>Marinobacteraceae</taxon>
        <taxon>Marinobacter</taxon>
    </lineage>
</organism>
<evidence type="ECO:0000313" key="2">
    <source>
        <dbReference type="EMBL" id="XAF56234.1"/>
    </source>
</evidence>
<protein>
    <submittedName>
        <fullName evidence="2">Competence protein CoiA family protein</fullName>
    </submittedName>
</protein>
<reference evidence="2 3" key="1">
    <citation type="submission" date="2024-04" db="EMBL/GenBank/DDBJ databases">
        <title>Marinobacter sp. SBY-1.</title>
        <authorList>
            <person name="Pan C."/>
        </authorList>
    </citation>
    <scope>NUCLEOTIDE SEQUENCE [LARGE SCALE GENOMIC DNA]</scope>
    <source>
        <strain evidence="2 3">SBY-1</strain>
        <plasmid evidence="2 3">unnamed2</plasmid>
    </source>
</reference>
<evidence type="ECO:0000256" key="1">
    <source>
        <dbReference type="SAM" id="Coils"/>
    </source>
</evidence>
<gene>
    <name evidence="2" type="ORF">AAGT77_20145</name>
</gene>
<dbReference type="EMBL" id="CP152382">
    <property type="protein sequence ID" value="XAF56234.1"/>
    <property type="molecule type" value="Genomic_DNA"/>
</dbReference>